<accession>A0AAW0CCZ4</accession>
<dbReference type="Proteomes" id="UP001383192">
    <property type="component" value="Unassembled WGS sequence"/>
</dbReference>
<organism evidence="1 2">
    <name type="scientific">Paramarasmius palmivorus</name>
    <dbReference type="NCBI Taxonomy" id="297713"/>
    <lineage>
        <taxon>Eukaryota</taxon>
        <taxon>Fungi</taxon>
        <taxon>Dikarya</taxon>
        <taxon>Basidiomycota</taxon>
        <taxon>Agaricomycotina</taxon>
        <taxon>Agaricomycetes</taxon>
        <taxon>Agaricomycetidae</taxon>
        <taxon>Agaricales</taxon>
        <taxon>Marasmiineae</taxon>
        <taxon>Marasmiaceae</taxon>
        <taxon>Paramarasmius</taxon>
    </lineage>
</organism>
<proteinExistence type="predicted"/>
<keyword evidence="2" id="KW-1185">Reference proteome</keyword>
<reference evidence="1 2" key="1">
    <citation type="submission" date="2024-01" db="EMBL/GenBank/DDBJ databases">
        <title>A draft genome for a cacao thread blight-causing isolate of Paramarasmius palmivorus.</title>
        <authorList>
            <person name="Baruah I.K."/>
            <person name="Bukari Y."/>
            <person name="Amoako-Attah I."/>
            <person name="Meinhardt L.W."/>
            <person name="Bailey B.A."/>
            <person name="Cohen S.P."/>
        </authorList>
    </citation>
    <scope>NUCLEOTIDE SEQUENCE [LARGE SCALE GENOMIC DNA]</scope>
    <source>
        <strain evidence="1 2">GH-12</strain>
    </source>
</reference>
<evidence type="ECO:0000313" key="2">
    <source>
        <dbReference type="Proteomes" id="UP001383192"/>
    </source>
</evidence>
<name>A0AAW0CCZ4_9AGAR</name>
<comment type="caution">
    <text evidence="1">The sequence shown here is derived from an EMBL/GenBank/DDBJ whole genome shotgun (WGS) entry which is preliminary data.</text>
</comment>
<dbReference type="AlphaFoldDB" id="A0AAW0CCZ4"/>
<gene>
    <name evidence="1" type="ORF">VNI00_011234</name>
</gene>
<evidence type="ECO:0000313" key="1">
    <source>
        <dbReference type="EMBL" id="KAK7037243.1"/>
    </source>
</evidence>
<protein>
    <submittedName>
        <fullName evidence="1">Uncharacterized protein</fullName>
    </submittedName>
</protein>
<sequence length="98" mass="10805">MTSSPASPSLCPTLLRRREFGSARSHFDVAKLRSLGNMVSKGFYTLYLFMKSDQAAVTLPSLAVAVVAAGPTDMITFLQALLWMEIHLLAFNVRRDQA</sequence>
<dbReference type="EMBL" id="JAYKXP010000048">
    <property type="protein sequence ID" value="KAK7037243.1"/>
    <property type="molecule type" value="Genomic_DNA"/>
</dbReference>